<accession>A0A9N9VE05</accession>
<dbReference type="PANTHER" id="PTHR42044:SF2">
    <property type="entry name" value="DUF676 DOMAIN-CONTAINING PROTEIN"/>
    <property type="match status" value="1"/>
</dbReference>
<dbReference type="EMBL" id="CABFNQ020000659">
    <property type="protein sequence ID" value="CAH0021702.1"/>
    <property type="molecule type" value="Genomic_DNA"/>
</dbReference>
<keyword evidence="2" id="KW-1185">Reference proteome</keyword>
<sequence>MFDLTMNIAQAFVSTVTEAACNTVGAGYKVVTDIGTAGAKVVGDSVSTTLKVGGDFASTGTKIAGDSVGILAKVGLDFVGTGIKIVNNAGNTANHIVLGDDIISILHNATHDSIKTGSKILEDSIGTVAMINGAIASTLVKVLSDWSSTASKVVKDSRSTVNLVATDTETTFLKVHDDTVTIAVQAASRALSTRAAEIFLKYAVDVFTTAGDTAIVDTILQVVHRSLQATTHMLSGAALIWRGIFTNGMNEDALYFILNHLYDLLGFLYDLVKPGNVVPTYAADGVIENGADGADGTDEFPGGGNPYNELDLRREQNRDAIVYQVQRVALTFINILQMGRKTPPQGLTDLQMNVRLLSDFDANGNPPSPTYVSRFEERLESPRNEKWLFINGIANELTWFQRSCDKIRNTFKREVKGIYNRSDGILWDLIECCGERSAVTEKSNELIERTQSSKAAQKSLEEELTDALWPTDGIAPDKVVMIAHSQGCLILRLVLQKLVSENPAGSQKMRVMKDRLRVFTFGNPSIDWRAIDETAQSLSKYATATEHFAHEVDFVARLGVVTYSVDPDSGYDADSIFYSKEGRGHLFGAHYPLEKNAYTNAGRSKLLSAVDGGEMD</sequence>
<organism evidence="1 2">
    <name type="scientific">Clonostachys rhizophaga</name>
    <dbReference type="NCBI Taxonomy" id="160324"/>
    <lineage>
        <taxon>Eukaryota</taxon>
        <taxon>Fungi</taxon>
        <taxon>Dikarya</taxon>
        <taxon>Ascomycota</taxon>
        <taxon>Pezizomycotina</taxon>
        <taxon>Sordariomycetes</taxon>
        <taxon>Hypocreomycetidae</taxon>
        <taxon>Hypocreales</taxon>
        <taxon>Bionectriaceae</taxon>
        <taxon>Clonostachys</taxon>
    </lineage>
</organism>
<evidence type="ECO:0000313" key="2">
    <source>
        <dbReference type="Proteomes" id="UP000696573"/>
    </source>
</evidence>
<protein>
    <submittedName>
        <fullName evidence="1">Uncharacterized protein</fullName>
    </submittedName>
</protein>
<name>A0A9N9VE05_9HYPO</name>
<gene>
    <name evidence="1" type="ORF">CRHIZ90672A_00010381</name>
</gene>
<dbReference type="InterPro" id="IPR029058">
    <property type="entry name" value="AB_hydrolase_fold"/>
</dbReference>
<dbReference type="OrthoDB" id="202545at2759"/>
<proteinExistence type="predicted"/>
<dbReference type="Proteomes" id="UP000696573">
    <property type="component" value="Unassembled WGS sequence"/>
</dbReference>
<dbReference type="SUPFAM" id="SSF53474">
    <property type="entry name" value="alpha/beta-Hydrolases"/>
    <property type="match status" value="1"/>
</dbReference>
<dbReference type="PANTHER" id="PTHR42044">
    <property type="entry name" value="DUF676 DOMAIN-CONTAINING PROTEIN-RELATED"/>
    <property type="match status" value="1"/>
</dbReference>
<dbReference type="AlphaFoldDB" id="A0A9N9VE05"/>
<evidence type="ECO:0000313" key="1">
    <source>
        <dbReference type="EMBL" id="CAH0021702.1"/>
    </source>
</evidence>
<reference evidence="1" key="1">
    <citation type="submission" date="2021-10" db="EMBL/GenBank/DDBJ databases">
        <authorList>
            <person name="Piombo E."/>
        </authorList>
    </citation>
    <scope>NUCLEOTIDE SEQUENCE</scope>
</reference>
<comment type="caution">
    <text evidence="1">The sequence shown here is derived from an EMBL/GenBank/DDBJ whole genome shotgun (WGS) entry which is preliminary data.</text>
</comment>